<dbReference type="Proteomes" id="UP000789759">
    <property type="component" value="Unassembled WGS sequence"/>
</dbReference>
<feature type="non-terminal residue" evidence="1">
    <location>
        <position position="1"/>
    </location>
</feature>
<gene>
    <name evidence="1" type="ORF">CPELLU_LOCUS10648</name>
</gene>
<dbReference type="AlphaFoldDB" id="A0A9N9EL40"/>
<protein>
    <submittedName>
        <fullName evidence="1">21840_t:CDS:1</fullName>
    </submittedName>
</protein>
<dbReference type="Gene3D" id="1.25.40.420">
    <property type="match status" value="1"/>
</dbReference>
<evidence type="ECO:0000313" key="2">
    <source>
        <dbReference type="Proteomes" id="UP000789759"/>
    </source>
</evidence>
<dbReference type="OrthoDB" id="298084at2759"/>
<comment type="caution">
    <text evidence="1">The sequence shown here is derived from an EMBL/GenBank/DDBJ whole genome shotgun (WGS) entry which is preliminary data.</text>
</comment>
<evidence type="ECO:0000313" key="1">
    <source>
        <dbReference type="EMBL" id="CAG8678422.1"/>
    </source>
</evidence>
<accession>A0A9N9EL40</accession>
<reference evidence="1" key="1">
    <citation type="submission" date="2021-06" db="EMBL/GenBank/DDBJ databases">
        <authorList>
            <person name="Kallberg Y."/>
            <person name="Tangrot J."/>
            <person name="Rosling A."/>
        </authorList>
    </citation>
    <scope>NUCLEOTIDE SEQUENCE</scope>
    <source>
        <strain evidence="1">FL966</strain>
    </source>
</reference>
<organism evidence="1 2">
    <name type="scientific">Cetraspora pellucida</name>
    <dbReference type="NCBI Taxonomy" id="1433469"/>
    <lineage>
        <taxon>Eukaryota</taxon>
        <taxon>Fungi</taxon>
        <taxon>Fungi incertae sedis</taxon>
        <taxon>Mucoromycota</taxon>
        <taxon>Glomeromycotina</taxon>
        <taxon>Glomeromycetes</taxon>
        <taxon>Diversisporales</taxon>
        <taxon>Gigasporaceae</taxon>
        <taxon>Cetraspora</taxon>
    </lineage>
</organism>
<name>A0A9N9EL40_9GLOM</name>
<sequence length="269" mass="32135">KKYATVKVKLWALTSKRNIKICNAEEFVNIIKDFYESDNDDYIELVDYKADSFNINNLLEENISIDIDMILKLLVAVDKLSIEELINFIQDCLIGSDFLETQSCKIFNFINTKSMFTKLKKSIFETICEKPKVLFDHDEFLDLKKDFLKIVIKHDDLDIKENVIWKYLINEASLELSEELELFYKTENFLFFQYAVISLYKQRALHISTLKNYDYIIEDHTIRDVKIFNNFVNREEEREYVDRKVIKTDQLEFYKVVYVQSSFKTTNSR</sequence>
<dbReference type="EMBL" id="CAJVQA010008875">
    <property type="protein sequence ID" value="CAG8678422.1"/>
    <property type="molecule type" value="Genomic_DNA"/>
</dbReference>
<proteinExistence type="predicted"/>
<keyword evidence="2" id="KW-1185">Reference proteome</keyword>